<evidence type="ECO:0000313" key="3">
    <source>
        <dbReference type="EMBL" id="MDY8110475.1"/>
    </source>
</evidence>
<dbReference type="EMBL" id="JAXLPB010000005">
    <property type="protein sequence ID" value="MDY8110475.1"/>
    <property type="molecule type" value="Genomic_DNA"/>
</dbReference>
<comment type="caution">
    <text evidence="3">The sequence shown here is derived from an EMBL/GenBank/DDBJ whole genome shotgun (WGS) entry which is preliminary data.</text>
</comment>
<dbReference type="Pfam" id="PF09539">
    <property type="entry name" value="DUF2385"/>
    <property type="match status" value="1"/>
</dbReference>
<sequence>MLICRKLILSGCLSAFMLVTPGVWSAANAQDAPAETEASEEGEQAEEAEEPEARPSEGPFVEALSRFSTILGSMHFLRELCGDKDKSVWRGEMNAFLEAQKPNEADRRRFVASFNSGYRAFASTYRHCTPAARLAHNRYQKEGAALSRDMLTRYGN</sequence>
<dbReference type="NCBIfam" id="TIGR02301">
    <property type="entry name" value="TIGR02301 family protein"/>
    <property type="match status" value="1"/>
</dbReference>
<organism evidence="3 4">
    <name type="scientific">Fulvimarina uroteuthidis</name>
    <dbReference type="NCBI Taxonomy" id="3098149"/>
    <lineage>
        <taxon>Bacteria</taxon>
        <taxon>Pseudomonadati</taxon>
        <taxon>Pseudomonadota</taxon>
        <taxon>Alphaproteobacteria</taxon>
        <taxon>Hyphomicrobiales</taxon>
        <taxon>Aurantimonadaceae</taxon>
        <taxon>Fulvimarina</taxon>
    </lineage>
</organism>
<name>A0ABU5I501_9HYPH</name>
<feature type="region of interest" description="Disordered" evidence="1">
    <location>
        <begin position="29"/>
        <end position="59"/>
    </location>
</feature>
<reference evidence="3 4" key="1">
    <citation type="submission" date="2023-12" db="EMBL/GenBank/DDBJ databases">
        <title>Description of Novel Strain Fulvimarina sp. 2208YS6-2-32 isolated from Uroteuthis (Photololigo) edulis.</title>
        <authorList>
            <person name="Park J.-S."/>
        </authorList>
    </citation>
    <scope>NUCLEOTIDE SEQUENCE [LARGE SCALE GENOMIC DNA]</scope>
    <source>
        <strain evidence="3 4">2208YS6-2-32</strain>
    </source>
</reference>
<dbReference type="RefSeq" id="WP_322188097.1">
    <property type="nucleotide sequence ID" value="NZ_JAXLPB010000005.1"/>
</dbReference>
<feature type="signal peptide" evidence="2">
    <location>
        <begin position="1"/>
        <end position="26"/>
    </location>
</feature>
<keyword evidence="4" id="KW-1185">Reference proteome</keyword>
<keyword evidence="2" id="KW-0732">Signal</keyword>
<gene>
    <name evidence="3" type="ORF">U0C82_15135</name>
</gene>
<dbReference type="InterPro" id="IPR012645">
    <property type="entry name" value="CHP02301"/>
</dbReference>
<feature type="compositionally biased region" description="Acidic residues" evidence="1">
    <location>
        <begin position="37"/>
        <end position="50"/>
    </location>
</feature>
<feature type="chain" id="PRO_5046708415" evidence="2">
    <location>
        <begin position="27"/>
        <end position="156"/>
    </location>
</feature>
<evidence type="ECO:0000256" key="2">
    <source>
        <dbReference type="SAM" id="SignalP"/>
    </source>
</evidence>
<dbReference type="Proteomes" id="UP001294412">
    <property type="component" value="Unassembled WGS sequence"/>
</dbReference>
<evidence type="ECO:0000256" key="1">
    <source>
        <dbReference type="SAM" id="MobiDB-lite"/>
    </source>
</evidence>
<evidence type="ECO:0000313" key="4">
    <source>
        <dbReference type="Proteomes" id="UP001294412"/>
    </source>
</evidence>
<proteinExistence type="predicted"/>
<accession>A0ABU5I501</accession>
<protein>
    <submittedName>
        <fullName evidence="3">TIGR02301 family protein</fullName>
    </submittedName>
</protein>